<keyword evidence="1" id="KW-0472">Membrane</keyword>
<dbReference type="AlphaFoldDB" id="A0A9P6MYW9"/>
<gene>
    <name evidence="2" type="ORF">BGZ80_007284</name>
</gene>
<dbReference type="InterPro" id="IPR036188">
    <property type="entry name" value="FAD/NAD-bd_sf"/>
</dbReference>
<reference evidence="2" key="1">
    <citation type="journal article" date="2020" name="Fungal Divers.">
        <title>Resolving the Mortierellaceae phylogeny through synthesis of multi-gene phylogenetics and phylogenomics.</title>
        <authorList>
            <person name="Vandepol N."/>
            <person name="Liber J."/>
            <person name="Desiro A."/>
            <person name="Na H."/>
            <person name="Kennedy M."/>
            <person name="Barry K."/>
            <person name="Grigoriev I.V."/>
            <person name="Miller A.N."/>
            <person name="O'Donnell K."/>
            <person name="Stajich J.E."/>
            <person name="Bonito G."/>
        </authorList>
    </citation>
    <scope>NUCLEOTIDE SEQUENCE</scope>
    <source>
        <strain evidence="2">NRRL 2769</strain>
    </source>
</reference>
<dbReference type="InterPro" id="IPR050562">
    <property type="entry name" value="FAD_mOase_fung"/>
</dbReference>
<dbReference type="PRINTS" id="PR00420">
    <property type="entry name" value="RNGMNOXGNASE"/>
</dbReference>
<sequence>MSDGPVVMIIGGGIGGLMLGMLFERLNLQYHIFERATELRSLGNAPNSRRRHINCSKCLTSRIISKLGSVMTVGPNILPVFEQLGLLEEVMKLSLPCPGLSIYNHKLDKLGNIMALSAKETGYDSVLFARPRLYELMKKQIPPNKISLGKKILSVKEKDDKVLISCSDGSIYEGDLLIGADGAHSAVRQNIFKTMGELGILPKEDLENFHIGYINMVGVATVDSEKYPQMNDGIAHFATVLGKDNTNWNVAKVPDNQICWALGVQLSPAEAKVQHFRNSEWGPEANETMLKEFESKPCPWGGVMKDIFDATPKNLISKVFLEEKIFKTWHHSRTVLIGDGAINAMQDAVILVNCLHDIGNEYTVENLTVAFQEYYRQRYLRSADLVKGSNTMGKIMSGQTWSERIIRHTLFNFIPNSVQAKISAKVASYRPQITWLPLIENRGTTPVLPQEKPREVLVKKAEAI</sequence>
<dbReference type="PANTHER" id="PTHR47356:SF2">
    <property type="entry name" value="FAD-BINDING DOMAIN-CONTAINING PROTEIN-RELATED"/>
    <property type="match status" value="1"/>
</dbReference>
<evidence type="ECO:0000313" key="2">
    <source>
        <dbReference type="EMBL" id="KAG0018346.1"/>
    </source>
</evidence>
<proteinExistence type="predicted"/>
<accession>A0A9P6MYW9</accession>
<dbReference type="Proteomes" id="UP000703661">
    <property type="component" value="Unassembled WGS sequence"/>
</dbReference>
<name>A0A9P6MYW9_9FUNG</name>
<dbReference type="SUPFAM" id="SSF51905">
    <property type="entry name" value="FAD/NAD(P)-binding domain"/>
    <property type="match status" value="1"/>
</dbReference>
<dbReference type="GO" id="GO:0004497">
    <property type="term" value="F:monooxygenase activity"/>
    <property type="evidence" value="ECO:0007669"/>
    <property type="project" value="InterPro"/>
</dbReference>
<keyword evidence="1" id="KW-0812">Transmembrane</keyword>
<keyword evidence="1" id="KW-1133">Transmembrane helix</keyword>
<keyword evidence="3" id="KW-1185">Reference proteome</keyword>
<protein>
    <recommendedName>
        <fullName evidence="4">FAD-binding domain-containing protein</fullName>
    </recommendedName>
</protein>
<dbReference type="Gene3D" id="3.50.50.60">
    <property type="entry name" value="FAD/NAD(P)-binding domain"/>
    <property type="match status" value="1"/>
</dbReference>
<evidence type="ECO:0008006" key="4">
    <source>
        <dbReference type="Google" id="ProtNLM"/>
    </source>
</evidence>
<organism evidence="2 3">
    <name type="scientific">Entomortierella chlamydospora</name>
    <dbReference type="NCBI Taxonomy" id="101097"/>
    <lineage>
        <taxon>Eukaryota</taxon>
        <taxon>Fungi</taxon>
        <taxon>Fungi incertae sedis</taxon>
        <taxon>Mucoromycota</taxon>
        <taxon>Mortierellomycotina</taxon>
        <taxon>Mortierellomycetes</taxon>
        <taxon>Mortierellales</taxon>
        <taxon>Mortierellaceae</taxon>
        <taxon>Entomortierella</taxon>
    </lineage>
</organism>
<dbReference type="EMBL" id="JAAAID010000370">
    <property type="protein sequence ID" value="KAG0018346.1"/>
    <property type="molecule type" value="Genomic_DNA"/>
</dbReference>
<evidence type="ECO:0000313" key="3">
    <source>
        <dbReference type="Proteomes" id="UP000703661"/>
    </source>
</evidence>
<comment type="caution">
    <text evidence="2">The sequence shown here is derived from an EMBL/GenBank/DDBJ whole genome shotgun (WGS) entry which is preliminary data.</text>
</comment>
<dbReference type="PANTHER" id="PTHR47356">
    <property type="entry name" value="FAD-DEPENDENT MONOOXYGENASE ASQG-RELATED"/>
    <property type="match status" value="1"/>
</dbReference>
<feature type="transmembrane region" description="Helical" evidence="1">
    <location>
        <begin position="6"/>
        <end position="23"/>
    </location>
</feature>
<evidence type="ECO:0000256" key="1">
    <source>
        <dbReference type="SAM" id="Phobius"/>
    </source>
</evidence>